<evidence type="ECO:0000256" key="1">
    <source>
        <dbReference type="SAM" id="MobiDB-lite"/>
    </source>
</evidence>
<comment type="caution">
    <text evidence="2">The sequence shown here is derived from an EMBL/GenBank/DDBJ whole genome shotgun (WGS) entry which is preliminary data.</text>
</comment>
<reference evidence="2 3" key="1">
    <citation type="journal article" date="2019" name="Sci. Rep.">
        <title>A high-quality genome of Eragrostis curvula grass provides insights into Poaceae evolution and supports new strategies to enhance forage quality.</title>
        <authorList>
            <person name="Carballo J."/>
            <person name="Santos B.A.C.M."/>
            <person name="Zappacosta D."/>
            <person name="Garbus I."/>
            <person name="Selva J.P."/>
            <person name="Gallo C.A."/>
            <person name="Diaz A."/>
            <person name="Albertini E."/>
            <person name="Caccamo M."/>
            <person name="Echenique V."/>
        </authorList>
    </citation>
    <scope>NUCLEOTIDE SEQUENCE [LARGE SCALE GENOMIC DNA]</scope>
    <source>
        <strain evidence="3">cv. Victoria</strain>
        <tissue evidence="2">Leaf</tissue>
    </source>
</reference>
<evidence type="ECO:0000313" key="2">
    <source>
        <dbReference type="EMBL" id="TVU24905.1"/>
    </source>
</evidence>
<dbReference type="EMBL" id="RWGY01000013">
    <property type="protein sequence ID" value="TVU24905.1"/>
    <property type="molecule type" value="Genomic_DNA"/>
</dbReference>
<dbReference type="Proteomes" id="UP000324897">
    <property type="component" value="Chromosome 2"/>
</dbReference>
<sequence>MEMEARLGVERRARRTVARRPSTAFRGGGQGAARLKLAVAGSGSSGSGGGGKCGGETSQDGVRLGAMADNSARSGAAGFLQRHDKCMISLKDNVLRVGVVRFMCPSCKVNMLF</sequence>
<dbReference type="AlphaFoldDB" id="A0A5J9UN84"/>
<accession>A0A5J9UN84</accession>
<gene>
    <name evidence="2" type="ORF">EJB05_27370</name>
</gene>
<dbReference type="Gramene" id="TVU24905">
    <property type="protein sequence ID" value="TVU24905"/>
    <property type="gene ID" value="EJB05_27370"/>
</dbReference>
<organism evidence="2 3">
    <name type="scientific">Eragrostis curvula</name>
    <name type="common">weeping love grass</name>
    <dbReference type="NCBI Taxonomy" id="38414"/>
    <lineage>
        <taxon>Eukaryota</taxon>
        <taxon>Viridiplantae</taxon>
        <taxon>Streptophyta</taxon>
        <taxon>Embryophyta</taxon>
        <taxon>Tracheophyta</taxon>
        <taxon>Spermatophyta</taxon>
        <taxon>Magnoliopsida</taxon>
        <taxon>Liliopsida</taxon>
        <taxon>Poales</taxon>
        <taxon>Poaceae</taxon>
        <taxon>PACMAD clade</taxon>
        <taxon>Chloridoideae</taxon>
        <taxon>Eragrostideae</taxon>
        <taxon>Eragrostidinae</taxon>
        <taxon>Eragrostis</taxon>
    </lineage>
</organism>
<feature type="compositionally biased region" description="Gly residues" evidence="1">
    <location>
        <begin position="43"/>
        <end position="54"/>
    </location>
</feature>
<proteinExistence type="predicted"/>
<name>A0A5J9UN84_9POAL</name>
<keyword evidence="3" id="KW-1185">Reference proteome</keyword>
<feature type="region of interest" description="Disordered" evidence="1">
    <location>
        <begin position="1"/>
        <end position="60"/>
    </location>
</feature>
<protein>
    <submittedName>
        <fullName evidence="2">Uncharacterized protein</fullName>
    </submittedName>
</protein>
<feature type="compositionally biased region" description="Basic and acidic residues" evidence="1">
    <location>
        <begin position="1"/>
        <end position="11"/>
    </location>
</feature>
<evidence type="ECO:0000313" key="3">
    <source>
        <dbReference type="Proteomes" id="UP000324897"/>
    </source>
</evidence>